<dbReference type="AlphaFoldDB" id="A0A1V4I141"/>
<reference evidence="2 3" key="1">
    <citation type="submission" date="2017-02" db="EMBL/GenBank/DDBJ databases">
        <title>Genome sequence of the nitrite-oxidizing bacterium Nitrobacter vulgaris strain Ab1.</title>
        <authorList>
            <person name="Mellbye B.L."/>
            <person name="Davis E.W."/>
            <person name="Spieck E."/>
            <person name="Chang J.H."/>
            <person name="Bottomley P.J."/>
            <person name="Sayavedra-Soto L.A."/>
        </authorList>
    </citation>
    <scope>NUCLEOTIDE SEQUENCE [LARGE SCALE GENOMIC DNA]</scope>
    <source>
        <strain evidence="2 3">Ab1</strain>
    </source>
</reference>
<sequence>MRTLTALPPSSHGKERAMHKRRRFKQTTSFEKRLSEFTSGERAKADSMPESMDKYELLKKLKQAETAANIDVWASAGLPPGRPRSGRVHER</sequence>
<dbReference type="OrthoDB" id="8141531at2"/>
<protein>
    <submittedName>
        <fullName evidence="2">Uncharacterized protein</fullName>
    </submittedName>
</protein>
<dbReference type="EMBL" id="MWPQ01000022">
    <property type="protein sequence ID" value="OPH83854.1"/>
    <property type="molecule type" value="Genomic_DNA"/>
</dbReference>
<accession>A0A1V4I141</accession>
<dbReference type="Proteomes" id="UP000189940">
    <property type="component" value="Unassembled WGS sequence"/>
</dbReference>
<dbReference type="STRING" id="29421.B2M20_04925"/>
<evidence type="ECO:0000313" key="3">
    <source>
        <dbReference type="Proteomes" id="UP000189940"/>
    </source>
</evidence>
<evidence type="ECO:0000256" key="1">
    <source>
        <dbReference type="SAM" id="MobiDB-lite"/>
    </source>
</evidence>
<feature type="region of interest" description="Disordered" evidence="1">
    <location>
        <begin position="1"/>
        <end position="26"/>
    </location>
</feature>
<proteinExistence type="predicted"/>
<keyword evidence="3" id="KW-1185">Reference proteome</keyword>
<organism evidence="2 3">
    <name type="scientific">Nitrobacter vulgaris</name>
    <dbReference type="NCBI Taxonomy" id="29421"/>
    <lineage>
        <taxon>Bacteria</taxon>
        <taxon>Pseudomonadati</taxon>
        <taxon>Pseudomonadota</taxon>
        <taxon>Alphaproteobacteria</taxon>
        <taxon>Hyphomicrobiales</taxon>
        <taxon>Nitrobacteraceae</taxon>
        <taxon>Nitrobacter</taxon>
    </lineage>
</organism>
<comment type="caution">
    <text evidence="2">The sequence shown here is derived from an EMBL/GenBank/DDBJ whole genome shotgun (WGS) entry which is preliminary data.</text>
</comment>
<name>A0A1V4I141_NITVU</name>
<evidence type="ECO:0000313" key="2">
    <source>
        <dbReference type="EMBL" id="OPH83854.1"/>
    </source>
</evidence>
<gene>
    <name evidence="2" type="ORF">B2M20_04925</name>
</gene>